<sequence>MAQTLERRFLKRLEGSVTKSAPACTKEDLRILMNGLYFDAASSKDSQDAALLGLMWYEFGRASDLGFAMKSNHTVSADGVVCVRLLRVKTSEEQCSLIK</sequence>
<protein>
    <submittedName>
        <fullName evidence="1">Uncharacterized protein</fullName>
    </submittedName>
</protein>
<accession>A0AAD9LC73</accession>
<dbReference type="Proteomes" id="UP001259832">
    <property type="component" value="Unassembled WGS sequence"/>
</dbReference>
<comment type="caution">
    <text evidence="1">The sequence shown here is derived from an EMBL/GenBank/DDBJ whole genome shotgun (WGS) entry which is preliminary data.</text>
</comment>
<evidence type="ECO:0000313" key="2">
    <source>
        <dbReference type="Proteomes" id="UP001259832"/>
    </source>
</evidence>
<proteinExistence type="predicted"/>
<gene>
    <name evidence="1" type="ORF">P3T76_013629</name>
</gene>
<organism evidence="1 2">
    <name type="scientific">Phytophthora citrophthora</name>
    <dbReference type="NCBI Taxonomy" id="4793"/>
    <lineage>
        <taxon>Eukaryota</taxon>
        <taxon>Sar</taxon>
        <taxon>Stramenopiles</taxon>
        <taxon>Oomycota</taxon>
        <taxon>Peronosporomycetes</taxon>
        <taxon>Peronosporales</taxon>
        <taxon>Peronosporaceae</taxon>
        <taxon>Phytophthora</taxon>
    </lineage>
</organism>
<name>A0AAD9LC73_9STRA</name>
<evidence type="ECO:0000313" key="1">
    <source>
        <dbReference type="EMBL" id="KAK1931040.1"/>
    </source>
</evidence>
<dbReference type="AlphaFoldDB" id="A0AAD9LC73"/>
<reference evidence="1" key="1">
    <citation type="submission" date="2023-08" db="EMBL/GenBank/DDBJ databases">
        <title>Reference Genome Resource for the Citrus Pathogen Phytophthora citrophthora.</title>
        <authorList>
            <person name="Moller H."/>
            <person name="Coetzee B."/>
            <person name="Rose L.J."/>
            <person name="Van Niekerk J.M."/>
        </authorList>
    </citation>
    <scope>NUCLEOTIDE SEQUENCE</scope>
    <source>
        <strain evidence="1">STE-U-9442</strain>
    </source>
</reference>
<keyword evidence="2" id="KW-1185">Reference proteome</keyword>
<dbReference type="EMBL" id="JASMQC010000036">
    <property type="protein sequence ID" value="KAK1931040.1"/>
    <property type="molecule type" value="Genomic_DNA"/>
</dbReference>